<dbReference type="SUPFAM" id="SSF48150">
    <property type="entry name" value="DNA-glycosylase"/>
    <property type="match status" value="1"/>
</dbReference>
<dbReference type="RefSeq" id="WP_184659059.1">
    <property type="nucleotide sequence ID" value="NZ_CP031518.1"/>
</dbReference>
<dbReference type="InterPro" id="IPR014127">
    <property type="entry name" value="CHP02757"/>
</dbReference>
<organism evidence="1 2">
    <name type="scientific">Treponema ruminis</name>
    <dbReference type="NCBI Taxonomy" id="744515"/>
    <lineage>
        <taxon>Bacteria</taxon>
        <taxon>Pseudomonadati</taxon>
        <taxon>Spirochaetota</taxon>
        <taxon>Spirochaetia</taxon>
        <taxon>Spirochaetales</taxon>
        <taxon>Treponemataceae</taxon>
        <taxon>Treponema</taxon>
    </lineage>
</organism>
<dbReference type="AlphaFoldDB" id="A0A7W8G969"/>
<dbReference type="Pfam" id="PF09674">
    <property type="entry name" value="DUF2400"/>
    <property type="match status" value="1"/>
</dbReference>
<gene>
    <name evidence="1" type="ORF">HNP76_001474</name>
</gene>
<accession>A0A7W8G969</accession>
<dbReference type="InterPro" id="IPR011257">
    <property type="entry name" value="DNA_glycosylase"/>
</dbReference>
<sequence length="260" mass="29564">MHGRTDELNSSSKNNLPAELAEKLIGLACKYESADFLKKDPSQFMHRYKDLRESEAVAFIAANLAFGRREQILAHVEQILNEAGPSPCDWILCQKYKDFFPENEISFYRMYTNTDMRLFFDGLRSILEENDTIGSFFKRKWSEAGEGVFLHQVIASAFPAECKLLPHSKDSAAKKVNMLLRWLVRDNSPVDLGFWTWFSKKDLLMPLDTHVMQQSNELGLINSKSANLKTAIELTKKVAEIFPSDPVKADFALFGLGVNS</sequence>
<dbReference type="Proteomes" id="UP000518887">
    <property type="component" value="Unassembled WGS sequence"/>
</dbReference>
<keyword evidence="2" id="KW-1185">Reference proteome</keyword>
<protein>
    <submittedName>
        <fullName evidence="1">Uncharacterized protein (TIGR02757 family)</fullName>
    </submittedName>
</protein>
<dbReference type="NCBIfam" id="TIGR02757">
    <property type="entry name" value="TIGR02757 family protein"/>
    <property type="match status" value="1"/>
</dbReference>
<evidence type="ECO:0000313" key="1">
    <source>
        <dbReference type="EMBL" id="MBB5226106.1"/>
    </source>
</evidence>
<reference evidence="1 2" key="1">
    <citation type="submission" date="2020-08" db="EMBL/GenBank/DDBJ databases">
        <title>Genomic Encyclopedia of Type Strains, Phase IV (KMG-IV): sequencing the most valuable type-strain genomes for metagenomic binning, comparative biology and taxonomic classification.</title>
        <authorList>
            <person name="Goeker M."/>
        </authorList>
    </citation>
    <scope>NUCLEOTIDE SEQUENCE [LARGE SCALE GENOMIC DNA]</scope>
    <source>
        <strain evidence="1 2">DSM 103462</strain>
    </source>
</reference>
<evidence type="ECO:0000313" key="2">
    <source>
        <dbReference type="Proteomes" id="UP000518887"/>
    </source>
</evidence>
<dbReference type="EMBL" id="JACHFQ010000004">
    <property type="protein sequence ID" value="MBB5226106.1"/>
    <property type="molecule type" value="Genomic_DNA"/>
</dbReference>
<proteinExistence type="predicted"/>
<name>A0A7W8G969_9SPIR</name>
<comment type="caution">
    <text evidence="1">The sequence shown here is derived from an EMBL/GenBank/DDBJ whole genome shotgun (WGS) entry which is preliminary data.</text>
</comment>
<dbReference type="GO" id="GO:0003824">
    <property type="term" value="F:catalytic activity"/>
    <property type="evidence" value="ECO:0007669"/>
    <property type="project" value="InterPro"/>
</dbReference>
<dbReference type="GO" id="GO:0006281">
    <property type="term" value="P:DNA repair"/>
    <property type="evidence" value="ECO:0007669"/>
    <property type="project" value="InterPro"/>
</dbReference>